<dbReference type="Proteomes" id="UP000326354">
    <property type="component" value="Chromosome"/>
</dbReference>
<dbReference type="Gene3D" id="2.40.160.50">
    <property type="entry name" value="membrane protein fhac: a member of the omp85/tpsb transporter family"/>
    <property type="match status" value="1"/>
</dbReference>
<dbReference type="OrthoDB" id="9771071at2"/>
<evidence type="ECO:0000313" key="4">
    <source>
        <dbReference type="EMBL" id="BBM84045.1"/>
    </source>
</evidence>
<feature type="domain" description="Bacterial surface antigen (D15)" evidence="3">
    <location>
        <begin position="151"/>
        <end position="418"/>
    </location>
</feature>
<dbReference type="InterPro" id="IPR000184">
    <property type="entry name" value="Bac_surfAg_D15"/>
</dbReference>
<dbReference type="KEGG" id="uam:UABAM_02400"/>
<accession>A0A5S9IP02</accession>
<dbReference type="Pfam" id="PF01103">
    <property type="entry name" value="Omp85"/>
    <property type="match status" value="1"/>
</dbReference>
<evidence type="ECO:0000256" key="1">
    <source>
        <dbReference type="ARBA" id="ARBA00004370"/>
    </source>
</evidence>
<comment type="subcellular location">
    <subcellularLocation>
        <location evidence="1">Membrane</location>
    </subcellularLocation>
</comment>
<dbReference type="EMBL" id="AP019860">
    <property type="protein sequence ID" value="BBM84045.1"/>
    <property type="molecule type" value="Genomic_DNA"/>
</dbReference>
<dbReference type="RefSeq" id="WP_151968224.1">
    <property type="nucleotide sequence ID" value="NZ_AP019860.1"/>
</dbReference>
<evidence type="ECO:0000256" key="2">
    <source>
        <dbReference type="ARBA" id="ARBA00023136"/>
    </source>
</evidence>
<dbReference type="AlphaFoldDB" id="A0A5S9IP02"/>
<keyword evidence="2" id="KW-0472">Membrane</keyword>
<evidence type="ECO:0000259" key="3">
    <source>
        <dbReference type="Pfam" id="PF01103"/>
    </source>
</evidence>
<reference evidence="4 5" key="1">
    <citation type="submission" date="2019-08" db="EMBL/GenBank/DDBJ databases">
        <title>Complete genome sequence of Candidatus Uab amorphum.</title>
        <authorList>
            <person name="Shiratori T."/>
            <person name="Suzuki S."/>
            <person name="Kakizawa Y."/>
            <person name="Ishida K."/>
        </authorList>
    </citation>
    <scope>NUCLEOTIDE SEQUENCE [LARGE SCALE GENOMIC DNA]</scope>
    <source>
        <strain evidence="4 5">SRT547</strain>
    </source>
</reference>
<evidence type="ECO:0000313" key="5">
    <source>
        <dbReference type="Proteomes" id="UP000326354"/>
    </source>
</evidence>
<sequence length="447" mass="50589">MKYILIVVLILSLLHAQNEHTQNNLNPNLNEADIEILLPEKDPQDESIDFNIDQDAENFIEESDTLLDASESLDDEPFAVPLPIFSSNPNLGNTYGFLLAVITEKQGRIDSIIAPLLVYNEFTGVFLDVNYFAFPTENINYVLLFSHSSENFWTYLFEYEHRQFYCPDLQLNGQAIFERSPTERFHGIGADSEEDDETSFTLIKFEAFADLRKELWKNVFGTVGLAFRALKPGDGVVDDIPSLEDLFADEEGVDGSYTTTLRLALAFDSRDNQITPTMGYYGRVFFEMGNEPILSSFSFRRYGMEGRAYLAFDEDRKYLTAIRGLVELVHGEDIPFYEQSSLGGAETLRGYGNGRFYDNHRILLNIEERIRMYRWLISGISLDVETAIFTDIGQVANSISEILSPRDIKVVFGVGVRFVVRSQIVAAVDIGYGDEGSAVFAGLDYPF</sequence>
<name>A0A5S9IP02_UABAM</name>
<protein>
    <submittedName>
        <fullName evidence="4">Membrane protein</fullName>
    </submittedName>
</protein>
<proteinExistence type="predicted"/>
<organism evidence="4 5">
    <name type="scientific">Uabimicrobium amorphum</name>
    <dbReference type="NCBI Taxonomy" id="2596890"/>
    <lineage>
        <taxon>Bacteria</taxon>
        <taxon>Pseudomonadati</taxon>
        <taxon>Planctomycetota</taxon>
        <taxon>Candidatus Uabimicrobiia</taxon>
        <taxon>Candidatus Uabimicrobiales</taxon>
        <taxon>Candidatus Uabimicrobiaceae</taxon>
        <taxon>Candidatus Uabimicrobium</taxon>
    </lineage>
</organism>
<gene>
    <name evidence="4" type="ORF">UABAM_02400</name>
</gene>
<keyword evidence="5" id="KW-1185">Reference proteome</keyword>
<dbReference type="GO" id="GO:0019867">
    <property type="term" value="C:outer membrane"/>
    <property type="evidence" value="ECO:0007669"/>
    <property type="project" value="InterPro"/>
</dbReference>